<sequence length="131" mass="13447">MDMANKPAVNKATLSEEEILKMLAGHKSTDANYRVGRIAGVLGAVVGGAHRTITQGIKPSTVVGAVVGGLVGYKTGKLADGFSGLTGTHSPIADVGAFTAGYGVTLGMSALAATFDQYITPLYESEEETEE</sequence>
<accession>A0A873WGA7</accession>
<evidence type="ECO:0000313" key="1">
    <source>
        <dbReference type="EMBL" id="QPB09138.1"/>
    </source>
</evidence>
<reference evidence="1 2" key="1">
    <citation type="submission" date="2020-07" db="EMBL/GenBank/DDBJ databases">
        <title>Complete genome sequence of Klebsiella pneumoniae phage Miami.</title>
        <authorList>
            <person name="Mora D.A."/>
            <person name="Lessor L."/>
            <person name="Gill J."/>
            <person name="Liu M."/>
        </authorList>
    </citation>
    <scope>NUCLEOTIDE SEQUENCE [LARGE SCALE GENOMIC DNA]</scope>
</reference>
<organism evidence="1 2">
    <name type="scientific">Klebsiella phage Miami</name>
    <dbReference type="NCBI Taxonomy" id="2767581"/>
    <lineage>
        <taxon>Viruses</taxon>
        <taxon>Duplodnaviria</taxon>
        <taxon>Heunggongvirae</taxon>
        <taxon>Uroviricota</taxon>
        <taxon>Caudoviricetes</taxon>
        <taxon>Chimalliviridae</taxon>
        <taxon>Miamivirus</taxon>
        <taxon>Miamivirus miami</taxon>
    </lineage>
</organism>
<name>A0A873WGA7_9CAUD</name>
<dbReference type="Proteomes" id="UP000662782">
    <property type="component" value="Segment"/>
</dbReference>
<gene>
    <name evidence="1" type="ORF">CPT_Miami_043</name>
</gene>
<proteinExistence type="predicted"/>
<evidence type="ECO:0000313" key="2">
    <source>
        <dbReference type="Proteomes" id="UP000662782"/>
    </source>
</evidence>
<dbReference type="EMBL" id="MT701590">
    <property type="protein sequence ID" value="QPB09138.1"/>
    <property type="molecule type" value="Genomic_DNA"/>
</dbReference>
<keyword evidence="2" id="KW-1185">Reference proteome</keyword>
<protein>
    <submittedName>
        <fullName evidence="1">Uncharacterized protein</fullName>
    </submittedName>
</protein>